<name>A0A645BWY5_9ZZZZ</name>
<reference evidence="2" key="1">
    <citation type="submission" date="2019-08" db="EMBL/GenBank/DDBJ databases">
        <authorList>
            <person name="Kucharzyk K."/>
            <person name="Murdoch R.W."/>
            <person name="Higgins S."/>
            <person name="Loffler F."/>
        </authorList>
    </citation>
    <scope>NUCLEOTIDE SEQUENCE</scope>
</reference>
<dbReference type="Pfam" id="PF00583">
    <property type="entry name" value="Acetyltransf_1"/>
    <property type="match status" value="1"/>
</dbReference>
<dbReference type="GO" id="GO:0016747">
    <property type="term" value="F:acyltransferase activity, transferring groups other than amino-acyl groups"/>
    <property type="evidence" value="ECO:0007669"/>
    <property type="project" value="InterPro"/>
</dbReference>
<dbReference type="PROSITE" id="PS51186">
    <property type="entry name" value="GNAT"/>
    <property type="match status" value="1"/>
</dbReference>
<proteinExistence type="predicted"/>
<organism evidence="2">
    <name type="scientific">bioreactor metagenome</name>
    <dbReference type="NCBI Taxonomy" id="1076179"/>
    <lineage>
        <taxon>unclassified sequences</taxon>
        <taxon>metagenomes</taxon>
        <taxon>ecological metagenomes</taxon>
    </lineage>
</organism>
<sequence>MHIRIGLPYVIKERTEEERAAERKDYKDNQKSYYVLEDNGIIIGIGGLFDDNSGMGMLAVDRTYVGKGYGTKLAAYITNECIRRGCKNPCTYCESNNANAMHIYKKIGYVEKSRESVALHH</sequence>
<dbReference type="SUPFAM" id="SSF55729">
    <property type="entry name" value="Acyl-CoA N-acyltransferases (Nat)"/>
    <property type="match status" value="1"/>
</dbReference>
<comment type="caution">
    <text evidence="2">The sequence shown here is derived from an EMBL/GenBank/DDBJ whole genome shotgun (WGS) entry which is preliminary data.</text>
</comment>
<protein>
    <recommendedName>
        <fullName evidence="1">N-acetyltransferase domain-containing protein</fullName>
    </recommendedName>
</protein>
<dbReference type="CDD" id="cd04301">
    <property type="entry name" value="NAT_SF"/>
    <property type="match status" value="1"/>
</dbReference>
<evidence type="ECO:0000259" key="1">
    <source>
        <dbReference type="PROSITE" id="PS51186"/>
    </source>
</evidence>
<dbReference type="InterPro" id="IPR016181">
    <property type="entry name" value="Acyl_CoA_acyltransferase"/>
</dbReference>
<dbReference type="EMBL" id="VSSQ01023152">
    <property type="protein sequence ID" value="MPM69909.1"/>
    <property type="molecule type" value="Genomic_DNA"/>
</dbReference>
<dbReference type="AlphaFoldDB" id="A0A645BWY5"/>
<feature type="domain" description="N-acetyltransferase" evidence="1">
    <location>
        <begin position="1"/>
        <end position="121"/>
    </location>
</feature>
<gene>
    <name evidence="2" type="ORF">SDC9_116857</name>
</gene>
<dbReference type="InterPro" id="IPR000182">
    <property type="entry name" value="GNAT_dom"/>
</dbReference>
<dbReference type="Gene3D" id="3.40.630.30">
    <property type="match status" value="1"/>
</dbReference>
<evidence type="ECO:0000313" key="2">
    <source>
        <dbReference type="EMBL" id="MPM69909.1"/>
    </source>
</evidence>
<accession>A0A645BWY5</accession>